<proteinExistence type="predicted"/>
<feature type="compositionally biased region" description="Polar residues" evidence="12">
    <location>
        <begin position="1012"/>
        <end position="1033"/>
    </location>
</feature>
<feature type="compositionally biased region" description="Polar residues" evidence="12">
    <location>
        <begin position="1140"/>
        <end position="1160"/>
    </location>
</feature>
<dbReference type="Proteomes" id="UP000735302">
    <property type="component" value="Unassembled WGS sequence"/>
</dbReference>
<comment type="caution">
    <text evidence="16">The sequence shown here is derived from an EMBL/GenBank/DDBJ whole genome shotgun (WGS) entry which is preliminary data.</text>
</comment>
<gene>
    <name evidence="16" type="ORF">PoB_005731500</name>
</gene>
<feature type="compositionally biased region" description="Low complexity" evidence="12">
    <location>
        <begin position="1161"/>
        <end position="1185"/>
    </location>
</feature>
<sequence>MRTIPLLLLLPFVFLGCTITSTNGQENNQQQRLTFTVVEEEPTDTPVGSVSTSSIILDKVPEADRSQLSYSLQAKESSHQTFFKIDRQSGNITVASPIDREAVCPWTNVCVLQFDAIANRGNFMEQILVAISVEDINDNPPKFDTSSTTSGVYEVRFPESSPIESSRPLLTATDADMSVSFGVQNYNLEPASSIFSLDVTKNAVGTPQVNLVLKEVLDRETDANYTLRLEAWDGGVPPNMGALTVLVLVEDINDHRPKFSSTNYSASFSETEGEGYEIVQVHATDEDEGKNGRVVYYLSSQQTGENSASIVGKVVVNRETGSVRLSQPLESGTYTIIVEARDMGDSYLADQAAINVIVLDTDNNQPIARLVAVPASDDLPEGWVSESEPVKQVVGFLTVEDPDSGSNGNVSCVSLEKHFQLEQMNAGYYRLVLAEQLDYETEKEHTVQAVCKDQGSPSLNTTATLVLKVADKNDEKPEFTKDLYEERIFENNVVGDTVVVVTAIDRDSGERGKVQYRLSQDAGSNFTISPYDGVVRATIRFDRETKAVYEFSVIAFDGGSPSQSANASVRIEIRDKNDVAPVFGRPKYKFHLYENRDADSVVGNITVSDPDLGDGGKIKLSLVFDDNDDETDSENTFGSAVSINDNNDPFSITDEGKIYSRKIFDREVKSSYTFFIIATDNGQRKLSSSVEATVEILDVNDHRPTFSFPSEHNFSALANIPIHSDASVLKVDVTDKDSGKNSIVSYSIVSTNASAGLFRIGKFSGEIVASRDIGLADLGTFYITVNASDQGSPPLWENRTLHLVIQAEAAGSTDEVIADQNVLIVVCIVCFTVIVSGGIFIALCVLRRLDRQRKLQYAATCCPSNRSGLDSSGSNAGPAPQQYDLAPPVGKESSLAANGALSPYHQYSNHQLNSSKDSTNAGGSGDSSMPQIFNKGPQSGYAPAAASRAVPLSSGENQRKVSSAPPRQEDHHSTSSTETGAGDSGHGSDEEFSNSLDHSSAPALTTASAPSVQNSGTSTSNPLKSFGSATNASGAARSSDKTNLGGSARYPYSGQPHNPHDLSSQRAGQIYNHPGSGSSGRNASKVFPFTDRGSLLSTFSNNETPTQFSNPSKQEYPLTAIPPQRRKNSSVRFHPLVTDISEQASYGQPSGKTQSPQNPMSGYSGQSGSSNNVSGHATTTPTSSNVPPPPPRQPQHQQPPQPPPHSKSQQHFRQQRPSSFNPSHPYHKQHALLPPLSVSSTSSSPLNISDSKRNLRLHGPAGVNGRMKQMSQLSPVSGSSSRGFSGQEMNEESDLNTTTSGSYSVASDDVECRLNDFGDTADAYV</sequence>
<evidence type="ECO:0000256" key="12">
    <source>
        <dbReference type="SAM" id="MobiDB-lite"/>
    </source>
</evidence>
<evidence type="ECO:0000256" key="2">
    <source>
        <dbReference type="ARBA" id="ARBA00022475"/>
    </source>
</evidence>
<feature type="region of interest" description="Disordered" evidence="12">
    <location>
        <begin position="865"/>
        <end position="1309"/>
    </location>
</feature>
<evidence type="ECO:0000256" key="3">
    <source>
        <dbReference type="ARBA" id="ARBA00022692"/>
    </source>
</evidence>
<feature type="chain" id="PRO_5043831229" evidence="14">
    <location>
        <begin position="25"/>
        <end position="1325"/>
    </location>
</feature>
<evidence type="ECO:0000313" key="16">
    <source>
        <dbReference type="EMBL" id="GFO30810.1"/>
    </source>
</evidence>
<dbReference type="PRINTS" id="PR00205">
    <property type="entry name" value="CADHERIN"/>
</dbReference>
<feature type="compositionally biased region" description="Pro residues" evidence="12">
    <location>
        <begin position="1186"/>
        <end position="1205"/>
    </location>
</feature>
<dbReference type="PROSITE" id="PS00232">
    <property type="entry name" value="CADHERIN_1"/>
    <property type="match status" value="2"/>
</dbReference>
<dbReference type="GO" id="GO:0007156">
    <property type="term" value="P:homophilic cell adhesion via plasma membrane adhesion molecules"/>
    <property type="evidence" value="ECO:0007669"/>
    <property type="project" value="InterPro"/>
</dbReference>
<dbReference type="Pfam" id="PF08266">
    <property type="entry name" value="Cadherin_2"/>
    <property type="match status" value="1"/>
</dbReference>
<dbReference type="EMBL" id="BLXT01006265">
    <property type="protein sequence ID" value="GFO30810.1"/>
    <property type="molecule type" value="Genomic_DNA"/>
</dbReference>
<evidence type="ECO:0000259" key="15">
    <source>
        <dbReference type="PROSITE" id="PS50268"/>
    </source>
</evidence>
<evidence type="ECO:0000256" key="14">
    <source>
        <dbReference type="SAM" id="SignalP"/>
    </source>
</evidence>
<feature type="compositionally biased region" description="Polar residues" evidence="12">
    <location>
        <begin position="1095"/>
        <end position="1113"/>
    </location>
</feature>
<dbReference type="CDD" id="cd11304">
    <property type="entry name" value="Cadherin_repeat"/>
    <property type="match status" value="7"/>
</dbReference>
<keyword evidence="4 14" id="KW-0732">Signal</keyword>
<feature type="compositionally biased region" description="Polar residues" evidence="12">
    <location>
        <begin position="1295"/>
        <end position="1305"/>
    </location>
</feature>
<dbReference type="InterPro" id="IPR002126">
    <property type="entry name" value="Cadherin-like_dom"/>
</dbReference>
<keyword evidence="5" id="KW-0677">Repeat</keyword>
<evidence type="ECO:0000256" key="6">
    <source>
        <dbReference type="ARBA" id="ARBA00022837"/>
    </source>
</evidence>
<keyword evidence="10" id="KW-0325">Glycoprotein</keyword>
<feature type="domain" description="Cadherin" evidence="15">
    <location>
        <begin position="149"/>
        <end position="259"/>
    </location>
</feature>
<feature type="domain" description="Cadherin" evidence="15">
    <location>
        <begin position="384"/>
        <end position="479"/>
    </location>
</feature>
<feature type="compositionally biased region" description="Polar residues" evidence="12">
    <location>
        <begin position="905"/>
        <end position="931"/>
    </location>
</feature>
<feature type="compositionally biased region" description="Polar residues" evidence="12">
    <location>
        <begin position="865"/>
        <end position="875"/>
    </location>
</feature>
<feature type="signal peptide" evidence="14">
    <location>
        <begin position="1"/>
        <end position="24"/>
    </location>
</feature>
<evidence type="ECO:0000256" key="4">
    <source>
        <dbReference type="ARBA" id="ARBA00022729"/>
    </source>
</evidence>
<keyword evidence="6 11" id="KW-0106">Calcium</keyword>
<dbReference type="InterPro" id="IPR015919">
    <property type="entry name" value="Cadherin-like_sf"/>
</dbReference>
<dbReference type="InterPro" id="IPR050174">
    <property type="entry name" value="Protocadherin/Cadherin-CA"/>
</dbReference>
<evidence type="ECO:0000256" key="9">
    <source>
        <dbReference type="ARBA" id="ARBA00023136"/>
    </source>
</evidence>
<name>A0AAV4CH02_9GAST</name>
<feature type="domain" description="Cadherin" evidence="15">
    <location>
        <begin position="480"/>
        <end position="583"/>
    </location>
</feature>
<feature type="domain" description="Cadherin" evidence="15">
    <location>
        <begin position="728"/>
        <end position="805"/>
    </location>
</feature>
<dbReference type="FunFam" id="2.60.40.60:FF:000007">
    <property type="entry name" value="Protocadherin alpha 2"/>
    <property type="match status" value="1"/>
</dbReference>
<evidence type="ECO:0000256" key="7">
    <source>
        <dbReference type="ARBA" id="ARBA00022889"/>
    </source>
</evidence>
<feature type="compositionally biased region" description="Low complexity" evidence="12">
    <location>
        <begin position="1232"/>
        <end position="1249"/>
    </location>
</feature>
<feature type="compositionally biased region" description="Low complexity" evidence="12">
    <location>
        <begin position="1269"/>
        <end position="1287"/>
    </location>
</feature>
<dbReference type="PROSITE" id="PS51257">
    <property type="entry name" value="PROKAR_LIPOPROTEIN"/>
    <property type="match status" value="1"/>
</dbReference>
<dbReference type="Pfam" id="PF00028">
    <property type="entry name" value="Cadherin"/>
    <property type="match status" value="5"/>
</dbReference>
<accession>A0AAV4CH02</accession>
<evidence type="ECO:0000256" key="8">
    <source>
        <dbReference type="ARBA" id="ARBA00022989"/>
    </source>
</evidence>
<comment type="subcellular location">
    <subcellularLocation>
        <location evidence="1">Cell membrane</location>
        <topology evidence="1">Single-pass type I membrane protein</topology>
    </subcellularLocation>
</comment>
<keyword evidence="3 13" id="KW-0812">Transmembrane</keyword>
<dbReference type="PANTHER" id="PTHR24028">
    <property type="entry name" value="CADHERIN-87A"/>
    <property type="match status" value="1"/>
</dbReference>
<feature type="domain" description="Cadherin" evidence="15">
    <location>
        <begin position="29"/>
        <end position="143"/>
    </location>
</feature>
<dbReference type="SUPFAM" id="SSF49313">
    <property type="entry name" value="Cadherin-like"/>
    <property type="match status" value="7"/>
</dbReference>
<keyword evidence="17" id="KW-1185">Reference proteome</keyword>
<dbReference type="PROSITE" id="PS50268">
    <property type="entry name" value="CADHERIN_2"/>
    <property type="match status" value="7"/>
</dbReference>
<dbReference type="PANTHER" id="PTHR24028:SF146">
    <property type="entry name" value="CADHERIN 96CB, ISOFORM D-RELATED"/>
    <property type="match status" value="1"/>
</dbReference>
<dbReference type="InterPro" id="IPR020894">
    <property type="entry name" value="Cadherin_CS"/>
</dbReference>
<dbReference type="FunFam" id="2.60.40.60:FF:000092">
    <property type="entry name" value="Protocadherin 8"/>
    <property type="match status" value="2"/>
</dbReference>
<dbReference type="GO" id="GO:0005509">
    <property type="term" value="F:calcium ion binding"/>
    <property type="evidence" value="ECO:0007669"/>
    <property type="project" value="UniProtKB-UniRule"/>
</dbReference>
<evidence type="ECO:0000256" key="13">
    <source>
        <dbReference type="SAM" id="Phobius"/>
    </source>
</evidence>
<protein>
    <submittedName>
        <fullName evidence="16">Protocadherin-9</fullName>
    </submittedName>
</protein>
<keyword evidence="9 13" id="KW-0472">Membrane</keyword>
<reference evidence="16 17" key="1">
    <citation type="journal article" date="2021" name="Elife">
        <title>Chloroplast acquisition without the gene transfer in kleptoplastic sea slugs, Plakobranchus ocellatus.</title>
        <authorList>
            <person name="Maeda T."/>
            <person name="Takahashi S."/>
            <person name="Yoshida T."/>
            <person name="Shimamura S."/>
            <person name="Takaki Y."/>
            <person name="Nagai Y."/>
            <person name="Toyoda A."/>
            <person name="Suzuki Y."/>
            <person name="Arimoto A."/>
            <person name="Ishii H."/>
            <person name="Satoh N."/>
            <person name="Nishiyama T."/>
            <person name="Hasebe M."/>
            <person name="Maruyama T."/>
            <person name="Minagawa J."/>
            <person name="Obokata J."/>
            <person name="Shigenobu S."/>
        </authorList>
    </citation>
    <scope>NUCLEOTIDE SEQUENCE [LARGE SCALE GENOMIC DNA]</scope>
</reference>
<evidence type="ECO:0000256" key="5">
    <source>
        <dbReference type="ARBA" id="ARBA00022737"/>
    </source>
</evidence>
<feature type="domain" description="Cadherin" evidence="15">
    <location>
        <begin position="584"/>
        <end position="706"/>
    </location>
</feature>
<evidence type="ECO:0000256" key="10">
    <source>
        <dbReference type="ARBA" id="ARBA00023180"/>
    </source>
</evidence>
<feature type="compositionally biased region" description="Low complexity" evidence="12">
    <location>
        <begin position="999"/>
        <end position="1011"/>
    </location>
</feature>
<dbReference type="InterPro" id="IPR013164">
    <property type="entry name" value="Cadherin_N"/>
</dbReference>
<feature type="transmembrane region" description="Helical" evidence="13">
    <location>
        <begin position="822"/>
        <end position="846"/>
    </location>
</feature>
<dbReference type="Gene3D" id="2.60.40.60">
    <property type="entry name" value="Cadherins"/>
    <property type="match status" value="7"/>
</dbReference>
<organism evidence="16 17">
    <name type="scientific">Plakobranchus ocellatus</name>
    <dbReference type="NCBI Taxonomy" id="259542"/>
    <lineage>
        <taxon>Eukaryota</taxon>
        <taxon>Metazoa</taxon>
        <taxon>Spiralia</taxon>
        <taxon>Lophotrochozoa</taxon>
        <taxon>Mollusca</taxon>
        <taxon>Gastropoda</taxon>
        <taxon>Heterobranchia</taxon>
        <taxon>Euthyneura</taxon>
        <taxon>Panpulmonata</taxon>
        <taxon>Sacoglossa</taxon>
        <taxon>Placobranchoidea</taxon>
        <taxon>Plakobranchidae</taxon>
        <taxon>Plakobranchus</taxon>
    </lineage>
</organism>
<dbReference type="GO" id="GO:0005886">
    <property type="term" value="C:plasma membrane"/>
    <property type="evidence" value="ECO:0007669"/>
    <property type="project" value="UniProtKB-SubCell"/>
</dbReference>
<evidence type="ECO:0000313" key="17">
    <source>
        <dbReference type="Proteomes" id="UP000735302"/>
    </source>
</evidence>
<keyword evidence="8 13" id="KW-1133">Transmembrane helix</keyword>
<feature type="domain" description="Cadherin" evidence="15">
    <location>
        <begin position="260"/>
        <end position="368"/>
    </location>
</feature>
<dbReference type="SMART" id="SM00112">
    <property type="entry name" value="CA"/>
    <property type="match status" value="7"/>
</dbReference>
<evidence type="ECO:0000256" key="1">
    <source>
        <dbReference type="ARBA" id="ARBA00004251"/>
    </source>
</evidence>
<keyword evidence="2" id="KW-1003">Cell membrane</keyword>
<keyword evidence="7" id="KW-0130">Cell adhesion</keyword>
<dbReference type="FunFam" id="2.60.40.60:FF:000080">
    <property type="entry name" value="FAT atypical cadherin 1"/>
    <property type="match status" value="1"/>
</dbReference>
<evidence type="ECO:0000256" key="11">
    <source>
        <dbReference type="PROSITE-ProRule" id="PRU00043"/>
    </source>
</evidence>